<proteinExistence type="predicted"/>
<feature type="binding site" evidence="2">
    <location>
        <begin position="13"/>
        <end position="21"/>
    </location>
    <ligand>
        <name>ATP</name>
        <dbReference type="ChEBI" id="CHEBI:30616"/>
    </ligand>
</feature>
<accession>A0A6F8VAB0</accession>
<evidence type="ECO:0000259" key="3">
    <source>
        <dbReference type="Pfam" id="PF01712"/>
    </source>
</evidence>
<feature type="active site" description="Proton acceptor" evidence="1">
    <location>
        <position position="87"/>
    </location>
</feature>
<dbReference type="SUPFAM" id="SSF52540">
    <property type="entry name" value="P-loop containing nucleoside triphosphate hydrolases"/>
    <property type="match status" value="1"/>
</dbReference>
<evidence type="ECO:0000256" key="1">
    <source>
        <dbReference type="PIRSR" id="PIRSR000705-1"/>
    </source>
</evidence>
<dbReference type="Pfam" id="PF01712">
    <property type="entry name" value="dNK"/>
    <property type="match status" value="1"/>
</dbReference>
<dbReference type="PANTHER" id="PTHR10513">
    <property type="entry name" value="DEOXYNUCLEOSIDE KINASE"/>
    <property type="match status" value="1"/>
</dbReference>
<dbReference type="InterPro" id="IPR002624">
    <property type="entry name" value="DCK/DGK"/>
</dbReference>
<evidence type="ECO:0000313" key="4">
    <source>
        <dbReference type="EMBL" id="BCB26648.1"/>
    </source>
</evidence>
<dbReference type="InterPro" id="IPR050566">
    <property type="entry name" value="Deoxyribonucleoside_kinase"/>
</dbReference>
<dbReference type="EMBL" id="AP022853">
    <property type="protein sequence ID" value="BCB26648.1"/>
    <property type="molecule type" value="Genomic_DNA"/>
</dbReference>
<keyword evidence="2" id="KW-0067">ATP-binding</keyword>
<keyword evidence="2" id="KW-0547">Nucleotide-binding</keyword>
<dbReference type="RefSeq" id="WP_173062782.1">
    <property type="nucleotide sequence ID" value="NZ_AP022853.1"/>
</dbReference>
<name>A0A6F8VAB0_9PROT</name>
<gene>
    <name evidence="4" type="ORF">SKTS_15340</name>
</gene>
<evidence type="ECO:0000313" key="5">
    <source>
        <dbReference type="Proteomes" id="UP000502260"/>
    </source>
</evidence>
<sequence>MAPEKYRFIVIEGAIGVGKTTLAKRFAAHLHSRLLLEDAAANPFLAKFYHDPERYALPTQLFFLFQRAEQMRELAQSDLFHHATVTDFLLDKDPLFARLNLSDDEFKLYREMYRHLQPQTPKPDLVIYLQASENALMERIVQRRIDYEQTITQSYLSRLTDSYSQYFHHYDASPLLIVNSENFNFTEQTKDFELLLEKIAGMRGGREFFNRAG</sequence>
<dbReference type="PANTHER" id="PTHR10513:SF46">
    <property type="entry name" value="DEOXYGUANOSINE KINASE"/>
    <property type="match status" value="1"/>
</dbReference>
<dbReference type="KEGG" id="slac:SKTS_15340"/>
<dbReference type="GO" id="GO:0005524">
    <property type="term" value="F:ATP binding"/>
    <property type="evidence" value="ECO:0007669"/>
    <property type="project" value="UniProtKB-KW"/>
</dbReference>
<keyword evidence="4" id="KW-0808">Transferase</keyword>
<keyword evidence="4" id="KW-0418">Kinase</keyword>
<dbReference type="Proteomes" id="UP000502260">
    <property type="component" value="Chromosome"/>
</dbReference>
<feature type="binding site" evidence="2">
    <location>
        <begin position="139"/>
        <end position="143"/>
    </location>
    <ligand>
        <name>ATP</name>
        <dbReference type="ChEBI" id="CHEBI:30616"/>
    </ligand>
</feature>
<dbReference type="CDD" id="cd01673">
    <property type="entry name" value="dNK"/>
    <property type="match status" value="1"/>
</dbReference>
<feature type="domain" description="Deoxynucleoside kinase" evidence="3">
    <location>
        <begin position="9"/>
        <end position="199"/>
    </location>
</feature>
<protein>
    <submittedName>
        <fullName evidence="4">Deoxyguanosine kinase/deoxyadenosine kinase</fullName>
    </submittedName>
</protein>
<dbReference type="GO" id="GO:0019136">
    <property type="term" value="F:deoxynucleoside kinase activity"/>
    <property type="evidence" value="ECO:0007669"/>
    <property type="project" value="InterPro"/>
</dbReference>
<dbReference type="PIRSF" id="PIRSF000705">
    <property type="entry name" value="DNK"/>
    <property type="match status" value="1"/>
</dbReference>
<dbReference type="InterPro" id="IPR027417">
    <property type="entry name" value="P-loop_NTPase"/>
</dbReference>
<organism evidence="4 5">
    <name type="scientific">Sulfurimicrobium lacus</name>
    <dbReference type="NCBI Taxonomy" id="2715678"/>
    <lineage>
        <taxon>Bacteria</taxon>
        <taxon>Pseudomonadati</taxon>
        <taxon>Pseudomonadota</taxon>
        <taxon>Betaproteobacteria</taxon>
        <taxon>Nitrosomonadales</taxon>
        <taxon>Sulfuricellaceae</taxon>
        <taxon>Sulfurimicrobium</taxon>
    </lineage>
</organism>
<evidence type="ECO:0000256" key="2">
    <source>
        <dbReference type="PIRSR" id="PIRSR000705-3"/>
    </source>
</evidence>
<reference evidence="5" key="1">
    <citation type="submission" date="2020-03" db="EMBL/GenBank/DDBJ databases">
        <title>Complete genome sequence of sulfur-oxidizing bacterium skT11.</title>
        <authorList>
            <person name="Kanda M."/>
            <person name="Kojima H."/>
            <person name="Fukui M."/>
        </authorList>
    </citation>
    <scope>NUCLEOTIDE SEQUENCE [LARGE SCALE GENOMIC DNA]</scope>
    <source>
        <strain evidence="5">skT11</strain>
    </source>
</reference>
<dbReference type="GO" id="GO:0005737">
    <property type="term" value="C:cytoplasm"/>
    <property type="evidence" value="ECO:0007669"/>
    <property type="project" value="TreeGrafter"/>
</dbReference>
<dbReference type="Gene3D" id="3.40.50.300">
    <property type="entry name" value="P-loop containing nucleotide triphosphate hydrolases"/>
    <property type="match status" value="1"/>
</dbReference>
<dbReference type="InterPro" id="IPR031314">
    <property type="entry name" value="DNK_dom"/>
</dbReference>
<dbReference type="AlphaFoldDB" id="A0A6F8VAB0"/>
<keyword evidence="5" id="KW-1185">Reference proteome</keyword>